<accession>A0A0E9VBA9</accession>
<proteinExistence type="predicted"/>
<protein>
    <submittedName>
        <fullName evidence="1">Uncharacterized protein</fullName>
    </submittedName>
</protein>
<name>A0A0E9VBA9_ANGAN</name>
<dbReference type="EMBL" id="GBXM01034074">
    <property type="protein sequence ID" value="JAH74503.1"/>
    <property type="molecule type" value="Transcribed_RNA"/>
</dbReference>
<reference evidence="1" key="2">
    <citation type="journal article" date="2015" name="Fish Shellfish Immunol.">
        <title>Early steps in the European eel (Anguilla anguilla)-Vibrio vulnificus interaction in the gills: Role of the RtxA13 toxin.</title>
        <authorList>
            <person name="Callol A."/>
            <person name="Pajuelo D."/>
            <person name="Ebbesson L."/>
            <person name="Teles M."/>
            <person name="MacKenzie S."/>
            <person name="Amaro C."/>
        </authorList>
    </citation>
    <scope>NUCLEOTIDE SEQUENCE</scope>
</reference>
<dbReference type="AlphaFoldDB" id="A0A0E9VBA9"/>
<sequence length="38" mass="4612">MRLKLRCAVSPLYKTMFLFDLDSFRFAFYMRANIFVAK</sequence>
<reference evidence="1" key="1">
    <citation type="submission" date="2014-11" db="EMBL/GenBank/DDBJ databases">
        <authorList>
            <person name="Amaro Gonzalez C."/>
        </authorList>
    </citation>
    <scope>NUCLEOTIDE SEQUENCE</scope>
</reference>
<evidence type="ECO:0000313" key="1">
    <source>
        <dbReference type="EMBL" id="JAH74503.1"/>
    </source>
</evidence>
<organism evidence="1">
    <name type="scientific">Anguilla anguilla</name>
    <name type="common">European freshwater eel</name>
    <name type="synonym">Muraena anguilla</name>
    <dbReference type="NCBI Taxonomy" id="7936"/>
    <lineage>
        <taxon>Eukaryota</taxon>
        <taxon>Metazoa</taxon>
        <taxon>Chordata</taxon>
        <taxon>Craniata</taxon>
        <taxon>Vertebrata</taxon>
        <taxon>Euteleostomi</taxon>
        <taxon>Actinopterygii</taxon>
        <taxon>Neopterygii</taxon>
        <taxon>Teleostei</taxon>
        <taxon>Anguilliformes</taxon>
        <taxon>Anguillidae</taxon>
        <taxon>Anguilla</taxon>
    </lineage>
</organism>